<evidence type="ECO:0000313" key="2">
    <source>
        <dbReference type="Proteomes" id="UP000277007"/>
    </source>
</evidence>
<accession>A0A3S0ID46</accession>
<dbReference type="AlphaFoldDB" id="A0A3S0ID46"/>
<keyword evidence="2" id="KW-1185">Reference proteome</keyword>
<proteinExistence type="predicted"/>
<dbReference type="Proteomes" id="UP000277007">
    <property type="component" value="Unassembled WGS sequence"/>
</dbReference>
<organism evidence="1 2">
    <name type="scientific">Azospirillum griseum</name>
    <dbReference type="NCBI Taxonomy" id="2496639"/>
    <lineage>
        <taxon>Bacteria</taxon>
        <taxon>Pseudomonadati</taxon>
        <taxon>Pseudomonadota</taxon>
        <taxon>Alphaproteobacteria</taxon>
        <taxon>Rhodospirillales</taxon>
        <taxon>Azospirillaceae</taxon>
        <taxon>Azospirillum</taxon>
    </lineage>
</organism>
<dbReference type="RefSeq" id="WP_126618012.1">
    <property type="nucleotide sequence ID" value="NZ_JBHUCY010000031.1"/>
</dbReference>
<evidence type="ECO:0000313" key="1">
    <source>
        <dbReference type="EMBL" id="RTR17392.1"/>
    </source>
</evidence>
<dbReference type="EMBL" id="RXMA01000019">
    <property type="protein sequence ID" value="RTR17392.1"/>
    <property type="molecule type" value="Genomic_DNA"/>
</dbReference>
<name>A0A3S0ID46_9PROT</name>
<sequence>MTHETIEHLRHLSVQDFATLGLDHLAYVRPMERDGALVFSIHAADGSPLSVLAERDTAFAAIRQNDMEPLSVH</sequence>
<dbReference type="Pfam" id="PF06620">
    <property type="entry name" value="DUF1150"/>
    <property type="match status" value="1"/>
</dbReference>
<reference evidence="1 2" key="1">
    <citation type="submission" date="2018-12" db="EMBL/GenBank/DDBJ databases">
        <authorList>
            <person name="Yang Y."/>
        </authorList>
    </citation>
    <scope>NUCLEOTIDE SEQUENCE [LARGE SCALE GENOMIC DNA]</scope>
    <source>
        <strain evidence="1 2">L-25-5w-1</strain>
    </source>
</reference>
<protein>
    <submittedName>
        <fullName evidence="1">DUF1150 family protein</fullName>
    </submittedName>
</protein>
<dbReference type="InterPro" id="IPR009531">
    <property type="entry name" value="DUF1150"/>
</dbReference>
<comment type="caution">
    <text evidence="1">The sequence shown here is derived from an EMBL/GenBank/DDBJ whole genome shotgun (WGS) entry which is preliminary data.</text>
</comment>
<gene>
    <name evidence="1" type="ORF">EJ903_18000</name>
</gene>
<dbReference type="OrthoDB" id="8449790at2"/>